<dbReference type="Pfam" id="PF13576">
    <property type="entry name" value="Pentapeptide_3"/>
    <property type="match status" value="2"/>
</dbReference>
<dbReference type="AlphaFoldDB" id="A0A5S4GNR4"/>
<organism evidence="2 3">
    <name type="scientific">Actinomadura geliboluensis</name>
    <dbReference type="NCBI Taxonomy" id="882440"/>
    <lineage>
        <taxon>Bacteria</taxon>
        <taxon>Bacillati</taxon>
        <taxon>Actinomycetota</taxon>
        <taxon>Actinomycetes</taxon>
        <taxon>Streptosporangiales</taxon>
        <taxon>Thermomonosporaceae</taxon>
        <taxon>Actinomadura</taxon>
    </lineage>
</organism>
<comment type="caution">
    <text evidence="2">The sequence shown here is derived from an EMBL/GenBank/DDBJ whole genome shotgun (WGS) entry which is preliminary data.</text>
</comment>
<dbReference type="OrthoDB" id="8440251at2"/>
<protein>
    <submittedName>
        <fullName evidence="2">Pentapeptide repeat-containing protein</fullName>
    </submittedName>
</protein>
<dbReference type="PANTHER" id="PTHR14136">
    <property type="entry name" value="BTB_POZ DOMAIN-CONTAINING PROTEIN KCTD9"/>
    <property type="match status" value="1"/>
</dbReference>
<dbReference type="PANTHER" id="PTHR14136:SF17">
    <property type="entry name" value="BTB_POZ DOMAIN-CONTAINING PROTEIN KCTD9"/>
    <property type="match status" value="1"/>
</dbReference>
<gene>
    <name evidence="2" type="ORF">ETD96_24955</name>
</gene>
<evidence type="ECO:0000256" key="1">
    <source>
        <dbReference type="SAM" id="Phobius"/>
    </source>
</evidence>
<keyword evidence="1" id="KW-0812">Transmembrane</keyword>
<keyword evidence="3" id="KW-1185">Reference proteome</keyword>
<evidence type="ECO:0000313" key="2">
    <source>
        <dbReference type="EMBL" id="TMR34586.1"/>
    </source>
</evidence>
<name>A0A5S4GNR4_9ACTN</name>
<dbReference type="EMBL" id="VCKZ01000201">
    <property type="protein sequence ID" value="TMR34586.1"/>
    <property type="molecule type" value="Genomic_DNA"/>
</dbReference>
<feature type="transmembrane region" description="Helical" evidence="1">
    <location>
        <begin position="38"/>
        <end position="62"/>
    </location>
</feature>
<proteinExistence type="predicted"/>
<dbReference type="RefSeq" id="WP_138638913.1">
    <property type="nucleotide sequence ID" value="NZ_VCKZ01000201.1"/>
</dbReference>
<feature type="transmembrane region" description="Helical" evidence="1">
    <location>
        <begin position="7"/>
        <end position="32"/>
    </location>
</feature>
<reference evidence="2 3" key="1">
    <citation type="submission" date="2019-05" db="EMBL/GenBank/DDBJ databases">
        <title>Draft genome sequence of Actinomadura geliboluensis A8036.</title>
        <authorList>
            <person name="Saricaoglu S."/>
            <person name="Isik K."/>
        </authorList>
    </citation>
    <scope>NUCLEOTIDE SEQUENCE [LARGE SCALE GENOMIC DNA]</scope>
    <source>
        <strain evidence="2 3">A8036</strain>
    </source>
</reference>
<accession>A0A5S4GNR4</accession>
<dbReference type="Gene3D" id="2.160.20.80">
    <property type="entry name" value="E3 ubiquitin-protein ligase SopA"/>
    <property type="match status" value="1"/>
</dbReference>
<sequence length="588" mass="63710">MDKNPRGILYFALALIVIGFGSLSAVTIATFYGAITRYLSLASGKIIIAITGSAVGLLGIVVMSNRAARVRKFGQLKTISWRWVVAGVFIAALSAWLVTSWLLSIAGDDPGRKLDAIKTGLTVGAGAGGIIALLIATRRQWLQERTHIHEREIAQLTQYDATERRVTELYASAAGQLGNEKAAVRLAGLYALERLAQNHEEYRQTIVSVLCAYLRMRFPESAPAANPNSWEEEEQVRLTAQDILTRHLRYDQDEASPDFWPEISIFLNGAHLIDFRLDGAKIATASFVNATFKGECRFSGTVFAGPVTFRGAAFSGVTSFSKCRFESTASFGESRFQDVAAFRDVTFMERATFTGASFARSVTFSSSDFKKLAKFTSATFANSARFSGSVFYGITDFEDASFEAEAIFSAAEFYGVANFLECIFLAGAKFRGATFHGRTVFTRAQFGGRATYEGCTFVGIALFGGGIFEGQASFRASKFLAVAAFGGVQFMVAARYENAYFDEANFAGATFSARAGFGNATFIGKGNFRSVNFLGLIKFSGNAQAADVDFTDASSSGVRIGDCILPSGWQIAENGVHRSFVHVSSMQP</sequence>
<feature type="transmembrane region" description="Helical" evidence="1">
    <location>
        <begin position="116"/>
        <end position="136"/>
    </location>
</feature>
<keyword evidence="1" id="KW-0472">Membrane</keyword>
<keyword evidence="1" id="KW-1133">Transmembrane helix</keyword>
<dbReference type="InterPro" id="IPR051082">
    <property type="entry name" value="Pentapeptide-BTB/POZ_domain"/>
</dbReference>
<feature type="transmembrane region" description="Helical" evidence="1">
    <location>
        <begin position="83"/>
        <end position="104"/>
    </location>
</feature>
<evidence type="ECO:0000313" key="3">
    <source>
        <dbReference type="Proteomes" id="UP000305238"/>
    </source>
</evidence>
<dbReference type="InterPro" id="IPR001646">
    <property type="entry name" value="5peptide_repeat"/>
</dbReference>
<dbReference type="Proteomes" id="UP000305238">
    <property type="component" value="Unassembled WGS sequence"/>
</dbReference>